<dbReference type="Proteomes" id="UP000276133">
    <property type="component" value="Unassembled WGS sequence"/>
</dbReference>
<feature type="transmembrane region" description="Helical" evidence="1">
    <location>
        <begin position="20"/>
        <end position="40"/>
    </location>
</feature>
<keyword evidence="1" id="KW-0812">Transmembrane</keyword>
<protein>
    <submittedName>
        <fullName evidence="2">Uncharacterized protein</fullName>
    </submittedName>
</protein>
<sequence>MSKGLFPSILSFQLLSTSSSYLSSILGLLFNSLLTILRFFRIRFGTFETWLANLKCFLISAVFFIIASLLLCLDEISKAFIIEFFELTSWKFWKVF</sequence>
<dbReference type="AlphaFoldDB" id="A0A3M7SS94"/>
<feature type="transmembrane region" description="Helical" evidence="1">
    <location>
        <begin position="52"/>
        <end position="71"/>
    </location>
</feature>
<evidence type="ECO:0000256" key="1">
    <source>
        <dbReference type="SAM" id="Phobius"/>
    </source>
</evidence>
<reference evidence="2 3" key="1">
    <citation type="journal article" date="2018" name="Sci. Rep.">
        <title>Genomic signatures of local adaptation to the degree of environmental predictability in rotifers.</title>
        <authorList>
            <person name="Franch-Gras L."/>
            <person name="Hahn C."/>
            <person name="Garcia-Roger E.M."/>
            <person name="Carmona M.J."/>
            <person name="Serra M."/>
            <person name="Gomez A."/>
        </authorList>
    </citation>
    <scope>NUCLEOTIDE SEQUENCE [LARGE SCALE GENOMIC DNA]</scope>
    <source>
        <strain evidence="2">HYR1</strain>
    </source>
</reference>
<evidence type="ECO:0000313" key="2">
    <source>
        <dbReference type="EMBL" id="RNA38467.1"/>
    </source>
</evidence>
<organism evidence="2 3">
    <name type="scientific">Brachionus plicatilis</name>
    <name type="common">Marine rotifer</name>
    <name type="synonym">Brachionus muelleri</name>
    <dbReference type="NCBI Taxonomy" id="10195"/>
    <lineage>
        <taxon>Eukaryota</taxon>
        <taxon>Metazoa</taxon>
        <taxon>Spiralia</taxon>
        <taxon>Gnathifera</taxon>
        <taxon>Rotifera</taxon>
        <taxon>Eurotatoria</taxon>
        <taxon>Monogononta</taxon>
        <taxon>Pseudotrocha</taxon>
        <taxon>Ploima</taxon>
        <taxon>Brachionidae</taxon>
        <taxon>Brachionus</taxon>
    </lineage>
</organism>
<keyword evidence="3" id="KW-1185">Reference proteome</keyword>
<proteinExistence type="predicted"/>
<name>A0A3M7SS94_BRAPC</name>
<comment type="caution">
    <text evidence="2">The sequence shown here is derived from an EMBL/GenBank/DDBJ whole genome shotgun (WGS) entry which is preliminary data.</text>
</comment>
<dbReference type="EMBL" id="REGN01000870">
    <property type="protein sequence ID" value="RNA38467.1"/>
    <property type="molecule type" value="Genomic_DNA"/>
</dbReference>
<keyword evidence="1" id="KW-1133">Transmembrane helix</keyword>
<keyword evidence="1" id="KW-0472">Membrane</keyword>
<evidence type="ECO:0000313" key="3">
    <source>
        <dbReference type="Proteomes" id="UP000276133"/>
    </source>
</evidence>
<accession>A0A3M7SS94</accession>
<gene>
    <name evidence="2" type="ORF">BpHYR1_047575</name>
</gene>